<gene>
    <name evidence="1" type="ORF">D8674_034723</name>
</gene>
<evidence type="ECO:0000313" key="1">
    <source>
        <dbReference type="EMBL" id="KAB2612407.1"/>
    </source>
</evidence>
<accession>A0A5N5GB80</accession>
<proteinExistence type="predicted"/>
<evidence type="ECO:0000313" key="2">
    <source>
        <dbReference type="Proteomes" id="UP000327157"/>
    </source>
</evidence>
<keyword evidence="2" id="KW-1185">Reference proteome</keyword>
<dbReference type="EMBL" id="SMOL01000458">
    <property type="protein sequence ID" value="KAB2612407.1"/>
    <property type="molecule type" value="Genomic_DNA"/>
</dbReference>
<organism evidence="1 2">
    <name type="scientific">Pyrus ussuriensis x Pyrus communis</name>
    <dbReference type="NCBI Taxonomy" id="2448454"/>
    <lineage>
        <taxon>Eukaryota</taxon>
        <taxon>Viridiplantae</taxon>
        <taxon>Streptophyta</taxon>
        <taxon>Embryophyta</taxon>
        <taxon>Tracheophyta</taxon>
        <taxon>Spermatophyta</taxon>
        <taxon>Magnoliopsida</taxon>
        <taxon>eudicotyledons</taxon>
        <taxon>Gunneridae</taxon>
        <taxon>Pentapetalae</taxon>
        <taxon>rosids</taxon>
        <taxon>fabids</taxon>
        <taxon>Rosales</taxon>
        <taxon>Rosaceae</taxon>
        <taxon>Amygdaloideae</taxon>
        <taxon>Maleae</taxon>
        <taxon>Pyrus</taxon>
    </lineage>
</organism>
<dbReference type="AlphaFoldDB" id="A0A5N5GB80"/>
<dbReference type="Proteomes" id="UP000327157">
    <property type="component" value="Chromosome 9"/>
</dbReference>
<comment type="caution">
    <text evidence="1">The sequence shown here is derived from an EMBL/GenBank/DDBJ whole genome shotgun (WGS) entry which is preliminary data.</text>
</comment>
<sequence>MAAKQLTLQNFPHLTKQWQQSNSQSKNKVTETKYLDTAVAGAARNEDGIGQGNAEAFAGKLKPFRSCSVRSFSRSSSPLSMTVSHLCEI</sequence>
<reference evidence="1 2" key="1">
    <citation type="submission" date="2019-09" db="EMBL/GenBank/DDBJ databases">
        <authorList>
            <person name="Ou C."/>
        </authorList>
    </citation>
    <scope>NUCLEOTIDE SEQUENCE [LARGE SCALE GENOMIC DNA]</scope>
    <source>
        <strain evidence="1">S2</strain>
        <tissue evidence="1">Leaf</tissue>
    </source>
</reference>
<reference evidence="2" key="2">
    <citation type="submission" date="2019-10" db="EMBL/GenBank/DDBJ databases">
        <title>A de novo genome assembly of a pear dwarfing rootstock.</title>
        <authorList>
            <person name="Wang F."/>
            <person name="Wang J."/>
            <person name="Li S."/>
            <person name="Zhang Y."/>
            <person name="Fang M."/>
            <person name="Ma L."/>
            <person name="Zhao Y."/>
            <person name="Jiang S."/>
        </authorList>
    </citation>
    <scope>NUCLEOTIDE SEQUENCE [LARGE SCALE GENOMIC DNA]</scope>
</reference>
<reference evidence="1 2" key="3">
    <citation type="submission" date="2019-11" db="EMBL/GenBank/DDBJ databases">
        <title>A de novo genome assembly of a pear dwarfing rootstock.</title>
        <authorList>
            <person name="Wang F."/>
            <person name="Wang J."/>
            <person name="Li S."/>
            <person name="Zhang Y."/>
            <person name="Fang M."/>
            <person name="Ma L."/>
            <person name="Zhao Y."/>
            <person name="Jiang S."/>
        </authorList>
    </citation>
    <scope>NUCLEOTIDE SEQUENCE [LARGE SCALE GENOMIC DNA]</scope>
    <source>
        <strain evidence="1">S2</strain>
        <tissue evidence="1">Leaf</tissue>
    </source>
</reference>
<name>A0A5N5GB80_9ROSA</name>
<protein>
    <submittedName>
        <fullName evidence="1">Uncharacterized protein</fullName>
    </submittedName>
</protein>